<accession>A0A5B9RB92</accession>
<sequence length="116" mass="12451">MIGSTSAGISLPNLLKRNGIIKLYFKFLAFASLCNPIRGTLGPCGCVLAPLGSDGLTSELSVPSGACKSEFCLRSLHLQIKFKIEPVAPTQANKSVPTWTICLINFVVFLVNRIIV</sequence>
<dbReference type="AlphaFoldDB" id="A0A5B9RB92"/>
<proteinExistence type="predicted"/>
<name>A0A5B9RB92_9AGAM</name>
<protein>
    <submittedName>
        <fullName evidence="1">Uncharacterized protein</fullName>
    </submittedName>
</protein>
<reference evidence="1" key="1">
    <citation type="submission" date="2019-03" db="EMBL/GenBank/DDBJ databases">
        <title>Evidence of extensive intraspecific noncoding reshuffling in a 169kb mitochondrial genome of basidiomycete fungus.</title>
        <authorList>
            <person name="Lee H.-H."/>
            <person name="Ke H.-M."/>
            <person name="Lin C.-Y.I."/>
            <person name="Lee T.J."/>
            <person name="Chung C.-L."/>
            <person name="Tsai I.J."/>
        </authorList>
    </citation>
    <scope>NUCLEOTIDE SEQUENCE</scope>
    <source>
        <strain evidence="1">FFPRI411162</strain>
    </source>
</reference>
<geneLocation type="mitochondrion" evidence="1"/>
<organism evidence="1">
    <name type="scientific">Pyrrhoderma lamaoense</name>
    <dbReference type="NCBI Taxonomy" id="2282106"/>
    <lineage>
        <taxon>Eukaryota</taxon>
        <taxon>Fungi</taxon>
        <taxon>Dikarya</taxon>
        <taxon>Basidiomycota</taxon>
        <taxon>Agaricomycotina</taxon>
        <taxon>Agaricomycetes</taxon>
        <taxon>Hymenochaetales</taxon>
        <taxon>Hymenochaetaceae</taxon>
        <taxon>Pyrrhoderma</taxon>
    </lineage>
</organism>
<keyword evidence="1" id="KW-0496">Mitochondrion</keyword>
<dbReference type="EMBL" id="MK623259">
    <property type="protein sequence ID" value="QEG57124.1"/>
    <property type="molecule type" value="Genomic_DNA"/>
</dbReference>
<gene>
    <name evidence="1" type="ORF">PLAO_000054</name>
</gene>
<evidence type="ECO:0000313" key="1">
    <source>
        <dbReference type="EMBL" id="QEG57124.1"/>
    </source>
</evidence>